<evidence type="ECO:0000313" key="3">
    <source>
        <dbReference type="Proteomes" id="UP000054359"/>
    </source>
</evidence>
<gene>
    <name evidence="2" type="ORF">X975_02958</name>
</gene>
<accession>A0A087SUX5</accession>
<proteinExistence type="predicted"/>
<keyword evidence="3" id="KW-1185">Reference proteome</keyword>
<name>A0A087SUX5_STEMI</name>
<keyword evidence="1" id="KW-0853">WD repeat</keyword>
<dbReference type="PANTHER" id="PTHR46108">
    <property type="entry name" value="BLUE CHEESE"/>
    <property type="match status" value="1"/>
</dbReference>
<organism evidence="2 3">
    <name type="scientific">Stegodyphus mimosarum</name>
    <name type="common">African social velvet spider</name>
    <dbReference type="NCBI Taxonomy" id="407821"/>
    <lineage>
        <taxon>Eukaryota</taxon>
        <taxon>Metazoa</taxon>
        <taxon>Ecdysozoa</taxon>
        <taxon>Arthropoda</taxon>
        <taxon>Chelicerata</taxon>
        <taxon>Arachnida</taxon>
        <taxon>Araneae</taxon>
        <taxon>Araneomorphae</taxon>
        <taxon>Entelegynae</taxon>
        <taxon>Eresoidea</taxon>
        <taxon>Eresidae</taxon>
        <taxon>Stegodyphus</taxon>
    </lineage>
</organism>
<dbReference type="Proteomes" id="UP000054359">
    <property type="component" value="Unassembled WGS sequence"/>
</dbReference>
<dbReference type="EMBL" id="KK112075">
    <property type="protein sequence ID" value="KFM56664.1"/>
    <property type="molecule type" value="Genomic_DNA"/>
</dbReference>
<dbReference type="AlphaFoldDB" id="A0A087SUX5"/>
<feature type="non-terminal residue" evidence="2">
    <location>
        <position position="125"/>
    </location>
</feature>
<evidence type="ECO:0000256" key="1">
    <source>
        <dbReference type="ARBA" id="ARBA00022574"/>
    </source>
</evidence>
<evidence type="ECO:0000313" key="2">
    <source>
        <dbReference type="EMBL" id="KFM56664.1"/>
    </source>
</evidence>
<dbReference type="OrthoDB" id="6428150at2759"/>
<dbReference type="InterPro" id="IPR051944">
    <property type="entry name" value="BEACH_domain_protein"/>
</dbReference>
<sequence length="125" mass="14055">MQRVQELSPLEIVEMFVTVFCFLKDSSEVSQIILDDFRTCQGYIFLSEFLLRLEQNTSEEACEALRNIVLLIASLTSCGYIELKPSHASTGSLYSLPGFQIPHLSGASVRNLQAFQVLQSVFMKV</sequence>
<dbReference type="PANTHER" id="PTHR46108:SF4">
    <property type="entry name" value="BLUE CHEESE"/>
    <property type="match status" value="1"/>
</dbReference>
<dbReference type="STRING" id="407821.A0A087SUX5"/>
<protein>
    <submittedName>
        <fullName evidence="2">WD repeat and FYVE domain-containing protein 3</fullName>
    </submittedName>
</protein>
<reference evidence="2 3" key="1">
    <citation type="submission" date="2013-11" db="EMBL/GenBank/DDBJ databases">
        <title>Genome sequencing of Stegodyphus mimosarum.</title>
        <authorList>
            <person name="Bechsgaard J."/>
        </authorList>
    </citation>
    <scope>NUCLEOTIDE SEQUENCE [LARGE SCALE GENOMIC DNA]</scope>
</reference>